<gene>
    <name evidence="2" type="ORF">HAHE_09740</name>
</gene>
<evidence type="ECO:0000256" key="1">
    <source>
        <dbReference type="SAM" id="SignalP"/>
    </source>
</evidence>
<keyword evidence="1" id="KW-0732">Signal</keyword>
<evidence type="ECO:0000313" key="3">
    <source>
        <dbReference type="Proteomes" id="UP001374893"/>
    </source>
</evidence>
<dbReference type="EMBL" id="AP024702">
    <property type="protein sequence ID" value="BCX47066.1"/>
    <property type="molecule type" value="Genomic_DNA"/>
</dbReference>
<name>A0ABN6H0J4_9BACT</name>
<feature type="chain" id="PRO_5046334448" description="FAD/FMN-containing dehydrogenase" evidence="1">
    <location>
        <begin position="17"/>
        <end position="152"/>
    </location>
</feature>
<feature type="signal peptide" evidence="1">
    <location>
        <begin position="1"/>
        <end position="16"/>
    </location>
</feature>
<reference evidence="2 3" key="1">
    <citation type="submission" date="2021-06" db="EMBL/GenBank/DDBJ databases">
        <title>Complete genome of Haloferula helveola possessing various polysaccharide degrading enzymes.</title>
        <authorList>
            <person name="Takami H."/>
            <person name="Huang C."/>
            <person name="Hamasaki K."/>
        </authorList>
    </citation>
    <scope>NUCLEOTIDE SEQUENCE [LARGE SCALE GENOMIC DNA]</scope>
    <source>
        <strain evidence="2 3">CN-1</strain>
    </source>
</reference>
<evidence type="ECO:0000313" key="2">
    <source>
        <dbReference type="EMBL" id="BCX47066.1"/>
    </source>
</evidence>
<proteinExistence type="predicted"/>
<accession>A0ABN6H0J4</accession>
<protein>
    <recommendedName>
        <fullName evidence="4">FAD/FMN-containing dehydrogenase</fullName>
    </recommendedName>
</protein>
<evidence type="ECO:0008006" key="4">
    <source>
        <dbReference type="Google" id="ProtNLM"/>
    </source>
</evidence>
<dbReference type="Proteomes" id="UP001374893">
    <property type="component" value="Chromosome"/>
</dbReference>
<keyword evidence="3" id="KW-1185">Reference proteome</keyword>
<sequence length="152" mass="16396">MLALLFAAFALVPCLADPYAAGEKIAAFSAKDQHKKDFTLDTKGTRFLLVSHDMDTGKAANAVLTTLGAHYLPGKKAVYMANIHGMPGVGRMFALPKMKKYAHRIILGDDAALIAKFPEQQGKVTVLKLSGGKISSIKYWNPASEGIDAYLK</sequence>
<organism evidence="2 3">
    <name type="scientific">Haloferula helveola</name>
    <dbReference type="NCBI Taxonomy" id="490095"/>
    <lineage>
        <taxon>Bacteria</taxon>
        <taxon>Pseudomonadati</taxon>
        <taxon>Verrucomicrobiota</taxon>
        <taxon>Verrucomicrobiia</taxon>
        <taxon>Verrucomicrobiales</taxon>
        <taxon>Verrucomicrobiaceae</taxon>
        <taxon>Haloferula</taxon>
    </lineage>
</organism>